<dbReference type="PROSITE" id="PS50109">
    <property type="entry name" value="HIS_KIN"/>
    <property type="match status" value="1"/>
</dbReference>
<keyword evidence="5 9" id="KW-0418">Kinase</keyword>
<protein>
    <recommendedName>
        <fullName evidence="2">histidine kinase</fullName>
        <ecNumber evidence="2">2.7.13.3</ecNumber>
    </recommendedName>
</protein>
<name>A0ABU5C7Q6_9BACI</name>
<dbReference type="PRINTS" id="PR00344">
    <property type="entry name" value="BCTRLSENSOR"/>
</dbReference>
<dbReference type="Pfam" id="PF02518">
    <property type="entry name" value="HATPase_c"/>
    <property type="match status" value="1"/>
</dbReference>
<evidence type="ECO:0000256" key="3">
    <source>
        <dbReference type="ARBA" id="ARBA00022679"/>
    </source>
</evidence>
<feature type="domain" description="Histidine kinase" evidence="8">
    <location>
        <begin position="1"/>
        <end position="159"/>
    </location>
</feature>
<evidence type="ECO:0000313" key="9">
    <source>
        <dbReference type="EMBL" id="MDY0395341.1"/>
    </source>
</evidence>
<dbReference type="Proteomes" id="UP001281447">
    <property type="component" value="Unassembled WGS sequence"/>
</dbReference>
<dbReference type="SMART" id="SM00387">
    <property type="entry name" value="HATPase_c"/>
    <property type="match status" value="1"/>
</dbReference>
<evidence type="ECO:0000256" key="4">
    <source>
        <dbReference type="ARBA" id="ARBA00022741"/>
    </source>
</evidence>
<keyword evidence="6" id="KW-0067">ATP-binding</keyword>
<evidence type="ECO:0000256" key="1">
    <source>
        <dbReference type="ARBA" id="ARBA00000085"/>
    </source>
</evidence>
<keyword evidence="3" id="KW-0808">Transferase</keyword>
<dbReference type="PANTHER" id="PTHR43711:SF1">
    <property type="entry name" value="HISTIDINE KINASE 1"/>
    <property type="match status" value="1"/>
</dbReference>
<accession>A0ABU5C7Q6</accession>
<keyword evidence="4" id="KW-0547">Nucleotide-binding</keyword>
<evidence type="ECO:0000256" key="7">
    <source>
        <dbReference type="ARBA" id="ARBA00023012"/>
    </source>
</evidence>
<dbReference type="CDD" id="cd00075">
    <property type="entry name" value="HATPase"/>
    <property type="match status" value="1"/>
</dbReference>
<dbReference type="GO" id="GO:0016301">
    <property type="term" value="F:kinase activity"/>
    <property type="evidence" value="ECO:0007669"/>
    <property type="project" value="UniProtKB-KW"/>
</dbReference>
<evidence type="ECO:0000256" key="6">
    <source>
        <dbReference type="ARBA" id="ARBA00022840"/>
    </source>
</evidence>
<evidence type="ECO:0000259" key="8">
    <source>
        <dbReference type="PROSITE" id="PS50109"/>
    </source>
</evidence>
<keyword evidence="10" id="KW-1185">Reference proteome</keyword>
<dbReference type="InterPro" id="IPR003594">
    <property type="entry name" value="HATPase_dom"/>
</dbReference>
<keyword evidence="7" id="KW-0902">Two-component regulatory system</keyword>
<dbReference type="EC" id="2.7.13.3" evidence="2"/>
<comment type="catalytic activity">
    <reaction evidence="1">
        <text>ATP + protein L-histidine = ADP + protein N-phospho-L-histidine.</text>
        <dbReference type="EC" id="2.7.13.3"/>
    </reaction>
</comment>
<evidence type="ECO:0000256" key="2">
    <source>
        <dbReference type="ARBA" id="ARBA00012438"/>
    </source>
</evidence>
<evidence type="ECO:0000313" key="10">
    <source>
        <dbReference type="Proteomes" id="UP001281447"/>
    </source>
</evidence>
<sequence>MILLAKLDSEQAAYDPEQIDASELVQQVADRMLPFASENNVKLKVDIAEGMTIYADGEKMLRALLNLVVNGIRHAASVVEISFVTRGRQKLLIVEDDGDGIPPDLMDNIFHRFVKGKQGDTGLGLAIVRAIVEQSGGKITVENAETGGARFIILFEGNG</sequence>
<dbReference type="InterPro" id="IPR050736">
    <property type="entry name" value="Sensor_HK_Regulatory"/>
</dbReference>
<organism evidence="9 10">
    <name type="scientific">Tigheibacillus halophilus</name>
    <dbReference type="NCBI Taxonomy" id="361280"/>
    <lineage>
        <taxon>Bacteria</taxon>
        <taxon>Bacillati</taxon>
        <taxon>Bacillota</taxon>
        <taxon>Bacilli</taxon>
        <taxon>Bacillales</taxon>
        <taxon>Bacillaceae</taxon>
        <taxon>Tigheibacillus</taxon>
    </lineage>
</organism>
<reference evidence="9 10" key="1">
    <citation type="submission" date="2023-10" db="EMBL/GenBank/DDBJ databases">
        <title>Virgibacillus halophilus 5B73C genome.</title>
        <authorList>
            <person name="Miliotis G."/>
            <person name="Sengupta P."/>
            <person name="Hameed A."/>
            <person name="Chuvochina M."/>
            <person name="Mcdonagh F."/>
            <person name="Simpson A.C."/>
            <person name="Singh N.K."/>
            <person name="Rekha P.D."/>
            <person name="Raman K."/>
            <person name="Hugenholtz P."/>
            <person name="Venkateswaran K."/>
        </authorList>
    </citation>
    <scope>NUCLEOTIDE SEQUENCE [LARGE SCALE GENOMIC DNA]</scope>
    <source>
        <strain evidence="9 10">5B73C</strain>
    </source>
</reference>
<dbReference type="InterPro" id="IPR036890">
    <property type="entry name" value="HATPase_C_sf"/>
</dbReference>
<dbReference type="InterPro" id="IPR005467">
    <property type="entry name" value="His_kinase_dom"/>
</dbReference>
<dbReference type="SUPFAM" id="SSF55874">
    <property type="entry name" value="ATPase domain of HSP90 chaperone/DNA topoisomerase II/histidine kinase"/>
    <property type="match status" value="1"/>
</dbReference>
<proteinExistence type="predicted"/>
<gene>
    <name evidence="9" type="ORF">RWE15_14035</name>
</gene>
<dbReference type="Gene3D" id="3.30.565.10">
    <property type="entry name" value="Histidine kinase-like ATPase, C-terminal domain"/>
    <property type="match status" value="1"/>
</dbReference>
<comment type="caution">
    <text evidence="9">The sequence shown here is derived from an EMBL/GenBank/DDBJ whole genome shotgun (WGS) entry which is preliminary data.</text>
</comment>
<dbReference type="InterPro" id="IPR004358">
    <property type="entry name" value="Sig_transdc_His_kin-like_C"/>
</dbReference>
<dbReference type="EMBL" id="JAWDIP010000003">
    <property type="protein sequence ID" value="MDY0395341.1"/>
    <property type="molecule type" value="Genomic_DNA"/>
</dbReference>
<evidence type="ECO:0000256" key="5">
    <source>
        <dbReference type="ARBA" id="ARBA00022777"/>
    </source>
</evidence>
<dbReference type="PANTHER" id="PTHR43711">
    <property type="entry name" value="TWO-COMPONENT HISTIDINE KINASE"/>
    <property type="match status" value="1"/>
</dbReference>